<evidence type="ECO:0000313" key="1">
    <source>
        <dbReference type="EMBL" id="XAI71292.1"/>
    </source>
</evidence>
<reference evidence="1" key="1">
    <citation type="journal article" date="2024" name="J. Gen. Virol.">
        <title>Novel phages of Pseudomonas syringae unveil numerous potential auxiliary metabolic genes.</title>
        <authorList>
            <person name="Feltin C."/>
            <person name="Garneau J.R."/>
            <person name="Morris C.E."/>
            <person name="Berard A."/>
            <person name="Torres-Barcelo C."/>
        </authorList>
    </citation>
    <scope>NUCLEOTIDE SEQUENCE</scope>
</reference>
<gene>
    <name evidence="1" type="ORF">Cygsa01_00246</name>
</gene>
<name>A0AAU6W559_9VIRU</name>
<dbReference type="EMBL" id="PP179332">
    <property type="protein sequence ID" value="XAI71292.1"/>
    <property type="molecule type" value="Genomic_DNA"/>
</dbReference>
<proteinExistence type="predicted"/>
<protein>
    <submittedName>
        <fullName evidence="1">Prohead core protein</fullName>
    </submittedName>
</protein>
<accession>A0AAU6W559</accession>
<sequence>MDNFQTFLEGYVFRVTAAGVKSRKLSCPKGYMPNQDGTACVPISGDQKLTLRKAHAKGVRTKKKGGAGYMRKIIRRQKKAVRIRHKVFNL</sequence>
<organism evidence="1">
    <name type="scientific">Pseudomonas phage Cygsa01</name>
    <dbReference type="NCBI Taxonomy" id="3138529"/>
    <lineage>
        <taxon>Viruses</taxon>
    </lineage>
</organism>